<dbReference type="CDD" id="cd01434">
    <property type="entry name" value="EFG_mtEFG1_IV"/>
    <property type="match status" value="1"/>
</dbReference>
<dbReference type="GO" id="GO:0097216">
    <property type="term" value="F:guanosine tetraphosphate binding"/>
    <property type="evidence" value="ECO:0007669"/>
    <property type="project" value="UniProtKB-ARBA"/>
</dbReference>
<evidence type="ECO:0000256" key="8">
    <source>
        <dbReference type="HAMAP-Rule" id="MF_00054"/>
    </source>
</evidence>
<keyword evidence="4 8" id="KW-0251">Elongation factor</keyword>
<dbReference type="Gene3D" id="3.30.70.240">
    <property type="match status" value="1"/>
</dbReference>
<evidence type="ECO:0000256" key="7">
    <source>
        <dbReference type="ARBA" id="ARBA00024731"/>
    </source>
</evidence>
<dbReference type="GO" id="GO:0005525">
    <property type="term" value="F:GTP binding"/>
    <property type="evidence" value="ECO:0007669"/>
    <property type="project" value="UniProtKB-UniRule"/>
</dbReference>
<dbReference type="InterPro" id="IPR041095">
    <property type="entry name" value="EFG_II"/>
</dbReference>
<dbReference type="NCBIfam" id="TIGR00231">
    <property type="entry name" value="small_GTP"/>
    <property type="match status" value="1"/>
</dbReference>
<dbReference type="InterPro" id="IPR004540">
    <property type="entry name" value="Transl_elong_EFG/EF2"/>
</dbReference>
<dbReference type="CDD" id="cd03713">
    <property type="entry name" value="EFG_mtEFG_C"/>
    <property type="match status" value="1"/>
</dbReference>
<dbReference type="HAMAP" id="MF_00054_B">
    <property type="entry name" value="EF_G_EF_2_B"/>
    <property type="match status" value="1"/>
</dbReference>
<evidence type="ECO:0000256" key="5">
    <source>
        <dbReference type="ARBA" id="ARBA00022917"/>
    </source>
</evidence>
<feature type="binding site" evidence="8">
    <location>
        <begin position="145"/>
        <end position="148"/>
    </location>
    <ligand>
        <name>GTP</name>
        <dbReference type="ChEBI" id="CHEBI:37565"/>
    </ligand>
</feature>
<reference evidence="10 11" key="1">
    <citation type="submission" date="2019-01" db="EMBL/GenBank/DDBJ databases">
        <title>Sinorhodobacter populi sp. nov. isolated from the symptomatic bark tissue of Populus euramericana canker.</title>
        <authorList>
            <person name="Xu G."/>
        </authorList>
    </citation>
    <scope>NUCLEOTIDE SEQUENCE [LARGE SCALE GENOMIC DNA]</scope>
    <source>
        <strain evidence="10 11">CCTCC AB2012026</strain>
    </source>
</reference>
<dbReference type="InterPro" id="IPR005225">
    <property type="entry name" value="Small_GTP-bd"/>
</dbReference>
<dbReference type="PANTHER" id="PTHR43261">
    <property type="entry name" value="TRANSLATION ELONGATION FACTOR G-RELATED"/>
    <property type="match status" value="1"/>
</dbReference>
<dbReference type="PROSITE" id="PS00301">
    <property type="entry name" value="G_TR_1"/>
    <property type="match status" value="1"/>
</dbReference>
<evidence type="ECO:0000256" key="4">
    <source>
        <dbReference type="ARBA" id="ARBA00022768"/>
    </source>
</evidence>
<organism evidence="10 11">
    <name type="scientific">Paenirhodobacter ferrireducens</name>
    <dbReference type="NCBI Taxonomy" id="1215032"/>
    <lineage>
        <taxon>Bacteria</taxon>
        <taxon>Pseudomonadati</taxon>
        <taxon>Pseudomonadota</taxon>
        <taxon>Alphaproteobacteria</taxon>
        <taxon>Rhodobacterales</taxon>
        <taxon>Rhodobacter group</taxon>
        <taxon>Paenirhodobacter</taxon>
    </lineage>
</organism>
<dbReference type="OrthoDB" id="9802948at2"/>
<dbReference type="InterPro" id="IPR031157">
    <property type="entry name" value="G_TR_CS"/>
</dbReference>
<gene>
    <name evidence="8 10" type="primary">fusA</name>
    <name evidence="10" type="ORF">EOW65_17565</name>
</gene>
<feature type="domain" description="Tr-type G" evidence="9">
    <location>
        <begin position="8"/>
        <end position="293"/>
    </location>
</feature>
<dbReference type="SMART" id="SM00838">
    <property type="entry name" value="EFG_C"/>
    <property type="match status" value="1"/>
</dbReference>
<evidence type="ECO:0000256" key="2">
    <source>
        <dbReference type="ARBA" id="ARBA00017872"/>
    </source>
</evidence>
<dbReference type="InterPro" id="IPR009022">
    <property type="entry name" value="EFG_III"/>
</dbReference>
<sequence length="704" mass="77760">MAREYPLELYRNFGIMAHIDAGKTTTTERILYYTGKSHKIGEVHDGAATMDWMEQEQERGITITSAATTTFWQRTETGTHEGPKYRFNIIDTPGHVDFTIEVERSLAVLDGAVCLLDANAGVEPQTETVWRQADRYKVPRIVYVNKMDKIGADFFNCVRMIKDRTGATPAPVALPIGAEDKLEGIVDLVTMDEWVWKGEDLGASWVRQPIRDELKDVADEWRGKLVELAVEQDDAAMEAYLEGTEPEEAELRKLIRKGTLAMAFVPVLAGSSFKNKGVQPMLNAVVDYLPSPVDVPAYVGFAPGDETETRNIERHPADEEPFSALAFKIMNDPFVGSLTFTRIYSGVLKKGDSILNATKGKKERIGRMMMMHAINREEIEEAFAGDIIALAGLKETTTGDTLCDTAKPVVLETMTFPEPVIEIAVEPKSKADQEKMGIALARLAAEDPSFRVETNFESGQTIMKGMGELHLDILVDRMRREFKVEANIGAPQVAYRETISREAEIDYTHKKQTGGTGQFARVKLVITPTEPGEGYSFESKIVGGAVPKEYIPGVEKGIKSVMDSGPLAGFPVIDFKVALIDGAFHDVDSSVLAFEIATRAAMREGLKKAGAKLLEPIMKVEVVTPEEYTGGIIGDLTSRRGMVQGQDTRGNANVINAFVPLANMFGYINNLRSMSSGRAVFTMIFDHYEAVPQNISDEIQKKYA</sequence>
<evidence type="ECO:0000256" key="3">
    <source>
        <dbReference type="ARBA" id="ARBA00022741"/>
    </source>
</evidence>
<dbReference type="InterPro" id="IPR000795">
    <property type="entry name" value="T_Tr_GTP-bd_dom"/>
</dbReference>
<dbReference type="InterPro" id="IPR053905">
    <property type="entry name" value="EF-G-like_DII"/>
</dbReference>
<dbReference type="GO" id="GO:0003924">
    <property type="term" value="F:GTPase activity"/>
    <property type="evidence" value="ECO:0007669"/>
    <property type="project" value="InterPro"/>
</dbReference>
<dbReference type="GO" id="GO:0005737">
    <property type="term" value="C:cytoplasm"/>
    <property type="evidence" value="ECO:0007669"/>
    <property type="project" value="UniProtKB-SubCell"/>
</dbReference>
<dbReference type="InterPro" id="IPR005517">
    <property type="entry name" value="Transl_elong_EFG/EF2_IV"/>
</dbReference>
<dbReference type="SUPFAM" id="SSF54211">
    <property type="entry name" value="Ribosomal protein S5 domain 2-like"/>
    <property type="match status" value="1"/>
</dbReference>
<dbReference type="GO" id="GO:0032790">
    <property type="term" value="P:ribosome disassembly"/>
    <property type="evidence" value="ECO:0007669"/>
    <property type="project" value="TreeGrafter"/>
</dbReference>
<dbReference type="EMBL" id="SAVB01000027">
    <property type="protein sequence ID" value="RWR44953.1"/>
    <property type="molecule type" value="Genomic_DNA"/>
</dbReference>
<dbReference type="CDD" id="cd01886">
    <property type="entry name" value="EF-G"/>
    <property type="match status" value="1"/>
</dbReference>
<protein>
    <recommendedName>
        <fullName evidence="2 8">Elongation factor G</fullName>
        <shortName evidence="8">EF-G</shortName>
    </recommendedName>
</protein>
<dbReference type="AlphaFoldDB" id="A0A443L799"/>
<dbReference type="InterPro" id="IPR035647">
    <property type="entry name" value="EFG_III/V"/>
</dbReference>
<evidence type="ECO:0000256" key="6">
    <source>
        <dbReference type="ARBA" id="ARBA00023134"/>
    </source>
</evidence>
<dbReference type="FunFam" id="3.40.50.300:FF:000029">
    <property type="entry name" value="Elongation factor G"/>
    <property type="match status" value="1"/>
</dbReference>
<feature type="binding site" evidence="8">
    <location>
        <begin position="17"/>
        <end position="24"/>
    </location>
    <ligand>
        <name>GTP</name>
        <dbReference type="ChEBI" id="CHEBI:37565"/>
    </ligand>
</feature>
<dbReference type="InterPro" id="IPR000640">
    <property type="entry name" value="EFG_V-like"/>
</dbReference>
<dbReference type="Pfam" id="PF03764">
    <property type="entry name" value="EFG_IV"/>
    <property type="match status" value="1"/>
</dbReference>
<dbReference type="Pfam" id="PF14492">
    <property type="entry name" value="EFG_III"/>
    <property type="match status" value="1"/>
</dbReference>
<comment type="similarity">
    <text evidence="1 8">Belongs to the TRAFAC class translation factor GTPase superfamily. Classic translation factor GTPase family. EF-G/EF-2 subfamily.</text>
</comment>
<dbReference type="GO" id="GO:0003746">
    <property type="term" value="F:translation elongation factor activity"/>
    <property type="evidence" value="ECO:0007669"/>
    <property type="project" value="UniProtKB-UniRule"/>
</dbReference>
<comment type="caution">
    <text evidence="10">The sequence shown here is derived from an EMBL/GenBank/DDBJ whole genome shotgun (WGS) entry which is preliminary data.</text>
</comment>
<dbReference type="Gene3D" id="3.30.230.10">
    <property type="match status" value="1"/>
</dbReference>
<dbReference type="SUPFAM" id="SSF54980">
    <property type="entry name" value="EF-G C-terminal domain-like"/>
    <property type="match status" value="2"/>
</dbReference>
<keyword evidence="11" id="KW-1185">Reference proteome</keyword>
<evidence type="ECO:0000256" key="1">
    <source>
        <dbReference type="ARBA" id="ARBA00005870"/>
    </source>
</evidence>
<dbReference type="InterPro" id="IPR009000">
    <property type="entry name" value="Transl_B-barrel_sf"/>
</dbReference>
<accession>A0A443L799</accession>
<dbReference type="Proteomes" id="UP000286594">
    <property type="component" value="Unassembled WGS sequence"/>
</dbReference>
<dbReference type="CDD" id="cd16262">
    <property type="entry name" value="EFG_III"/>
    <property type="match status" value="1"/>
</dbReference>
<dbReference type="InterPro" id="IPR014721">
    <property type="entry name" value="Ribsml_uS5_D2-typ_fold_subgr"/>
</dbReference>
<dbReference type="PANTHER" id="PTHR43261:SF1">
    <property type="entry name" value="RIBOSOME-RELEASING FACTOR 2, MITOCHONDRIAL"/>
    <property type="match status" value="1"/>
</dbReference>
<dbReference type="InterPro" id="IPR020568">
    <property type="entry name" value="Ribosomal_Su5_D2-typ_SF"/>
</dbReference>
<dbReference type="PRINTS" id="PR00315">
    <property type="entry name" value="ELONGATNFCT"/>
</dbReference>
<dbReference type="InterPro" id="IPR047872">
    <property type="entry name" value="EFG_IV"/>
</dbReference>
<dbReference type="Pfam" id="PF22042">
    <property type="entry name" value="EF-G_D2"/>
    <property type="match status" value="1"/>
</dbReference>
<dbReference type="Pfam" id="PF00009">
    <property type="entry name" value="GTP_EFTU"/>
    <property type="match status" value="1"/>
</dbReference>
<dbReference type="NCBIfam" id="NF009381">
    <property type="entry name" value="PRK12740.1-5"/>
    <property type="match status" value="1"/>
</dbReference>
<keyword evidence="6 8" id="KW-0342">GTP-binding</keyword>
<proteinExistence type="inferred from homology"/>
<name>A0A443L799_9RHOB</name>
<dbReference type="NCBIfam" id="TIGR00484">
    <property type="entry name" value="EF-G"/>
    <property type="match status" value="1"/>
</dbReference>
<dbReference type="SUPFAM" id="SSF52540">
    <property type="entry name" value="P-loop containing nucleoside triphosphate hydrolases"/>
    <property type="match status" value="1"/>
</dbReference>
<dbReference type="SMART" id="SM00889">
    <property type="entry name" value="EFG_IV"/>
    <property type="match status" value="1"/>
</dbReference>
<dbReference type="CDD" id="cd04088">
    <property type="entry name" value="EFG_mtEFG_II"/>
    <property type="match status" value="1"/>
</dbReference>
<comment type="function">
    <text evidence="7 8">Catalyzes the GTP-dependent ribosomal translocation step during translation elongation. During this step, the ribosome changes from the pre-translocational (PRE) to the post-translocational (POST) state as the newly formed A-site-bound peptidyl-tRNA and P-site-bound deacylated tRNA move to the P and E sites, respectively. Catalyzes the coordinated movement of the two tRNA molecules, the mRNA and conformational changes in the ribosome.</text>
</comment>
<dbReference type="InterPro" id="IPR027417">
    <property type="entry name" value="P-loop_NTPase"/>
</dbReference>
<keyword evidence="3 8" id="KW-0547">Nucleotide-binding</keyword>
<evidence type="ECO:0000313" key="11">
    <source>
        <dbReference type="Proteomes" id="UP000286594"/>
    </source>
</evidence>
<dbReference type="PROSITE" id="PS51722">
    <property type="entry name" value="G_TR_2"/>
    <property type="match status" value="1"/>
</dbReference>
<keyword evidence="8" id="KW-0963">Cytoplasm</keyword>
<dbReference type="Gene3D" id="3.30.70.870">
    <property type="entry name" value="Elongation Factor G (Translational Gtpase), domain 3"/>
    <property type="match status" value="1"/>
</dbReference>
<dbReference type="Pfam" id="PF00679">
    <property type="entry name" value="EFG_C"/>
    <property type="match status" value="1"/>
</dbReference>
<dbReference type="SUPFAM" id="SSF50447">
    <property type="entry name" value="Translation proteins"/>
    <property type="match status" value="1"/>
</dbReference>
<dbReference type="Gene3D" id="2.40.30.10">
    <property type="entry name" value="Translation factors"/>
    <property type="match status" value="1"/>
</dbReference>
<dbReference type="Gene3D" id="3.40.50.300">
    <property type="entry name" value="P-loop containing nucleotide triphosphate hydrolases"/>
    <property type="match status" value="1"/>
</dbReference>
<dbReference type="InterPro" id="IPR035649">
    <property type="entry name" value="EFG_V"/>
</dbReference>
<evidence type="ECO:0000259" key="9">
    <source>
        <dbReference type="PROSITE" id="PS51722"/>
    </source>
</evidence>
<dbReference type="FunFam" id="2.40.30.10:FF:000006">
    <property type="entry name" value="Elongation factor G"/>
    <property type="match status" value="1"/>
</dbReference>
<keyword evidence="5 8" id="KW-0648">Protein biosynthesis</keyword>
<dbReference type="FunFam" id="3.30.230.10:FF:000003">
    <property type="entry name" value="Elongation factor G"/>
    <property type="match status" value="1"/>
</dbReference>
<dbReference type="FunFam" id="3.30.70.870:FF:000001">
    <property type="entry name" value="Elongation factor G"/>
    <property type="match status" value="1"/>
</dbReference>
<evidence type="ECO:0000313" key="10">
    <source>
        <dbReference type="EMBL" id="RWR44953.1"/>
    </source>
</evidence>
<dbReference type="FunFam" id="3.30.70.240:FF:000001">
    <property type="entry name" value="Elongation factor G"/>
    <property type="match status" value="1"/>
</dbReference>
<dbReference type="RefSeq" id="WP_128151646.1">
    <property type="nucleotide sequence ID" value="NZ_SAVB01000027.1"/>
</dbReference>
<comment type="subcellular location">
    <subcellularLocation>
        <location evidence="8">Cytoplasm</location>
    </subcellularLocation>
</comment>
<feature type="binding site" evidence="8">
    <location>
        <begin position="91"/>
        <end position="95"/>
    </location>
    <ligand>
        <name>GTP</name>
        <dbReference type="ChEBI" id="CHEBI:37565"/>
    </ligand>
</feature>